<name>A0A918MIC3_9RHOB</name>
<sequence>MTIKVIAWPPVRASARSWTIAQPVARIRSALTGRDQMQASQRPRRMVEMTVSAKAGGLLAPGYMEGLIGLLDGGVNAVRLTSWRPYWQLSDAQFGDAAFWRPTISATVVTSGGVSAFRATGLPPGYPVARPGDRISVAGSVWQVINLATVNDAGSVDIKVLGEPLAGGPVTFDAWESRVFRPEALPIGIQTAGADWSYSWSFREVFADEVGGFSEVDPWT</sequence>
<proteinExistence type="predicted"/>
<keyword evidence="2" id="KW-1185">Reference proteome</keyword>
<dbReference type="RefSeq" id="WP_189632605.1">
    <property type="nucleotide sequence ID" value="NZ_BMYQ01000001.1"/>
</dbReference>
<dbReference type="AlphaFoldDB" id="A0A918MIC3"/>
<evidence type="ECO:0000313" key="2">
    <source>
        <dbReference type="Proteomes" id="UP000628984"/>
    </source>
</evidence>
<comment type="caution">
    <text evidence="1">The sequence shown here is derived from an EMBL/GenBank/DDBJ whole genome shotgun (WGS) entry which is preliminary data.</text>
</comment>
<gene>
    <name evidence="1" type="ORF">GCM10011452_09160</name>
</gene>
<organism evidence="1 2">
    <name type="scientific">Gemmobacter lanyuensis</name>
    <dbReference type="NCBI Taxonomy" id="1054497"/>
    <lineage>
        <taxon>Bacteria</taxon>
        <taxon>Pseudomonadati</taxon>
        <taxon>Pseudomonadota</taxon>
        <taxon>Alphaproteobacteria</taxon>
        <taxon>Rhodobacterales</taxon>
        <taxon>Paracoccaceae</taxon>
        <taxon>Gemmobacter</taxon>
    </lineage>
</organism>
<dbReference type="EMBL" id="BMYQ01000001">
    <property type="protein sequence ID" value="GGW23960.1"/>
    <property type="molecule type" value="Genomic_DNA"/>
</dbReference>
<accession>A0A918MIC3</accession>
<protein>
    <submittedName>
        <fullName evidence="1">Uncharacterized protein</fullName>
    </submittedName>
</protein>
<dbReference type="Proteomes" id="UP000628984">
    <property type="component" value="Unassembled WGS sequence"/>
</dbReference>
<reference evidence="1" key="1">
    <citation type="journal article" date="2014" name="Int. J. Syst. Evol. Microbiol.">
        <title>Complete genome sequence of Corynebacterium casei LMG S-19264T (=DSM 44701T), isolated from a smear-ripened cheese.</title>
        <authorList>
            <consortium name="US DOE Joint Genome Institute (JGI-PGF)"/>
            <person name="Walter F."/>
            <person name="Albersmeier A."/>
            <person name="Kalinowski J."/>
            <person name="Ruckert C."/>
        </authorList>
    </citation>
    <scope>NUCLEOTIDE SEQUENCE</scope>
    <source>
        <strain evidence="1">KCTC 23714</strain>
    </source>
</reference>
<reference evidence="1" key="2">
    <citation type="submission" date="2020-09" db="EMBL/GenBank/DDBJ databases">
        <authorList>
            <person name="Sun Q."/>
            <person name="Kim S."/>
        </authorList>
    </citation>
    <scope>NUCLEOTIDE SEQUENCE</scope>
    <source>
        <strain evidence="1">KCTC 23714</strain>
    </source>
</reference>
<evidence type="ECO:0000313" key="1">
    <source>
        <dbReference type="EMBL" id="GGW23960.1"/>
    </source>
</evidence>